<evidence type="ECO:0000259" key="2">
    <source>
        <dbReference type="Pfam" id="PF00932"/>
    </source>
</evidence>
<protein>
    <recommendedName>
        <fullName evidence="2">LTD domain-containing protein</fullName>
    </recommendedName>
</protein>
<dbReference type="RefSeq" id="WP_128091740.1">
    <property type="nucleotide sequence ID" value="NZ_UARG01000017.1"/>
</dbReference>
<evidence type="ECO:0000256" key="1">
    <source>
        <dbReference type="SAM" id="MobiDB-lite"/>
    </source>
</evidence>
<name>A0A2X2RBT9_CAPOC</name>
<dbReference type="InterPro" id="IPR001322">
    <property type="entry name" value="Lamin_tail_dom"/>
</dbReference>
<sequence>MKSLRYILLLILVITAGCVKDAVYEGASTIKSVKLTPAAPTSTDNVVVTAVIAQGLQAPSTVTLVYNAGAGNQTVAMTGKNNTFTGTIPAQADKTKVTYKVTVVNTAGFSTVKESSYVVGDKPSDYTKLVLNELYGAGADAEKFIELYNNGDTPIKLKDVTIKKDEELVWTGIEGEVVAPHSHFAIVGAKGTTPRGFSSGFSSKKNVLIELYSPEGTKLNTFQRGEKGDGWGKVSLAAVTKSWSRCPDGTGKFMQADPTQGKANPATGTEDETVKQ</sequence>
<dbReference type="InterPro" id="IPR036415">
    <property type="entry name" value="Lamin_tail_dom_sf"/>
</dbReference>
<feature type="domain" description="LTD" evidence="2">
    <location>
        <begin position="124"/>
        <end position="221"/>
    </location>
</feature>
<feature type="region of interest" description="Disordered" evidence="1">
    <location>
        <begin position="249"/>
        <end position="276"/>
    </location>
</feature>
<reference evidence="3 4" key="1">
    <citation type="submission" date="2018-06" db="EMBL/GenBank/DDBJ databases">
        <authorList>
            <consortium name="Pathogen Informatics"/>
            <person name="Doyle S."/>
        </authorList>
    </citation>
    <scope>NUCLEOTIDE SEQUENCE [LARGE SCALE GENOMIC DNA]</scope>
    <source>
        <strain evidence="3 4">NCTC11546</strain>
    </source>
</reference>
<dbReference type="AlphaFoldDB" id="A0A2X2RBT9"/>
<dbReference type="EMBL" id="UARG01000017">
    <property type="protein sequence ID" value="SQA78686.1"/>
    <property type="molecule type" value="Genomic_DNA"/>
</dbReference>
<evidence type="ECO:0000313" key="4">
    <source>
        <dbReference type="Proteomes" id="UP000249891"/>
    </source>
</evidence>
<organism evidence="3 4">
    <name type="scientific">Capnocytophaga ochracea</name>
    <dbReference type="NCBI Taxonomy" id="1018"/>
    <lineage>
        <taxon>Bacteria</taxon>
        <taxon>Pseudomonadati</taxon>
        <taxon>Bacteroidota</taxon>
        <taxon>Flavobacteriia</taxon>
        <taxon>Flavobacteriales</taxon>
        <taxon>Flavobacteriaceae</taxon>
        <taxon>Capnocytophaga</taxon>
    </lineage>
</organism>
<evidence type="ECO:0000313" key="3">
    <source>
        <dbReference type="EMBL" id="SQA78686.1"/>
    </source>
</evidence>
<dbReference type="Pfam" id="PF00932">
    <property type="entry name" value="LTD"/>
    <property type="match status" value="1"/>
</dbReference>
<dbReference type="SUPFAM" id="SSF74853">
    <property type="entry name" value="Lamin A/C globular tail domain"/>
    <property type="match status" value="1"/>
</dbReference>
<proteinExistence type="predicted"/>
<gene>
    <name evidence="3" type="ORF">NCTC11546_01927</name>
</gene>
<dbReference type="Proteomes" id="UP000249891">
    <property type="component" value="Unassembled WGS sequence"/>
</dbReference>
<dbReference type="PROSITE" id="PS51257">
    <property type="entry name" value="PROKAR_LIPOPROTEIN"/>
    <property type="match status" value="1"/>
</dbReference>
<dbReference type="Gene3D" id="2.60.40.1260">
    <property type="entry name" value="Lamin Tail domain"/>
    <property type="match status" value="1"/>
</dbReference>
<accession>A0A2X2RBT9</accession>